<gene>
    <name evidence="10" type="primary">ctaB</name>
    <name evidence="11" type="ORF">CIL05_08355</name>
</gene>
<dbReference type="EC" id="2.5.1.141" evidence="10"/>
<dbReference type="Gene3D" id="1.10.357.140">
    <property type="entry name" value="UbiA prenyltransferase"/>
    <property type="match status" value="1"/>
</dbReference>
<proteinExistence type="inferred from homology"/>
<feature type="transmembrane region" description="Helical" evidence="10">
    <location>
        <begin position="31"/>
        <end position="54"/>
    </location>
</feature>
<evidence type="ECO:0000256" key="10">
    <source>
        <dbReference type="HAMAP-Rule" id="MF_00154"/>
    </source>
</evidence>
<protein>
    <recommendedName>
        <fullName evidence="10">Protoheme IX farnesyltransferase</fullName>
        <ecNumber evidence="10">2.5.1.141</ecNumber>
    </recommendedName>
    <alternativeName>
        <fullName evidence="10">Heme B farnesyltransferase</fullName>
    </alternativeName>
    <alternativeName>
        <fullName evidence="10">Heme O synthase</fullName>
    </alternativeName>
</protein>
<dbReference type="Proteomes" id="UP000218887">
    <property type="component" value="Unassembled WGS sequence"/>
</dbReference>
<dbReference type="HAMAP" id="MF_00154">
    <property type="entry name" value="CyoE_CtaB"/>
    <property type="match status" value="1"/>
</dbReference>
<feature type="transmembrane region" description="Helical" evidence="10">
    <location>
        <begin position="288"/>
        <end position="311"/>
    </location>
</feature>
<dbReference type="PROSITE" id="PS00943">
    <property type="entry name" value="UBIA"/>
    <property type="match status" value="1"/>
</dbReference>
<comment type="pathway">
    <text evidence="2 10">Porphyrin-containing compound metabolism; heme O biosynthesis; heme O from protoheme: step 1/1.</text>
</comment>
<dbReference type="AlphaFoldDB" id="A0A2A2ICZ2"/>
<evidence type="ECO:0000256" key="4">
    <source>
        <dbReference type="ARBA" id="ARBA00022679"/>
    </source>
</evidence>
<dbReference type="RefSeq" id="WP_095655077.1">
    <property type="nucleotide sequence ID" value="NZ_NPOA01000005.1"/>
</dbReference>
<dbReference type="InterPro" id="IPR000537">
    <property type="entry name" value="UbiA_prenyltransferase"/>
</dbReference>
<comment type="similarity">
    <text evidence="10">Belongs to the UbiA prenyltransferase family. Protoheme IX farnesyltransferase subfamily.</text>
</comment>
<evidence type="ECO:0000313" key="12">
    <source>
        <dbReference type="Proteomes" id="UP000218887"/>
    </source>
</evidence>
<feature type="transmembrane region" description="Helical" evidence="10">
    <location>
        <begin position="161"/>
        <end position="181"/>
    </location>
</feature>
<keyword evidence="3 10" id="KW-1003">Cell membrane</keyword>
<dbReference type="GO" id="GO:0005886">
    <property type="term" value="C:plasma membrane"/>
    <property type="evidence" value="ECO:0007669"/>
    <property type="project" value="UniProtKB-SubCell"/>
</dbReference>
<feature type="transmembrane region" description="Helical" evidence="10">
    <location>
        <begin position="187"/>
        <end position="208"/>
    </location>
</feature>
<evidence type="ECO:0000256" key="6">
    <source>
        <dbReference type="ARBA" id="ARBA00022989"/>
    </source>
</evidence>
<evidence type="ECO:0000256" key="8">
    <source>
        <dbReference type="ARBA" id="ARBA00023136"/>
    </source>
</evidence>
<dbReference type="NCBIfam" id="TIGR01473">
    <property type="entry name" value="cyoE_ctaB"/>
    <property type="match status" value="1"/>
</dbReference>
<comment type="caution">
    <text evidence="11">The sequence shown here is derived from an EMBL/GenBank/DDBJ whole genome shotgun (WGS) entry which is preliminary data.</text>
</comment>
<dbReference type="UniPathway" id="UPA00834">
    <property type="reaction ID" value="UER00712"/>
</dbReference>
<evidence type="ECO:0000256" key="5">
    <source>
        <dbReference type="ARBA" id="ARBA00022692"/>
    </source>
</evidence>
<keyword evidence="6 10" id="KW-1133">Transmembrane helix</keyword>
<name>A0A2A2ICZ2_9BACI</name>
<reference evidence="11 12" key="1">
    <citation type="submission" date="2017-08" db="EMBL/GenBank/DDBJ databases">
        <title>Virgibacillus indicus sp. nov. and Virgibacillus profoundi sp. nov, two moderately halophilic bacteria isolated from marine sediment by using the Microfluidic Streak Plate.</title>
        <authorList>
            <person name="Xu B."/>
            <person name="Hu B."/>
            <person name="Wang J."/>
            <person name="Zhu Y."/>
            <person name="Huang L."/>
            <person name="Du W."/>
            <person name="Huang Y."/>
        </authorList>
    </citation>
    <scope>NUCLEOTIDE SEQUENCE [LARGE SCALE GENOMIC DNA]</scope>
    <source>
        <strain evidence="11 12">IO3-P3-H5</strain>
    </source>
</reference>
<feature type="transmembrane region" description="Helical" evidence="10">
    <location>
        <begin position="236"/>
        <end position="268"/>
    </location>
</feature>
<keyword evidence="4 10" id="KW-0808">Transferase</keyword>
<dbReference type="Pfam" id="PF01040">
    <property type="entry name" value="UbiA"/>
    <property type="match status" value="1"/>
</dbReference>
<evidence type="ECO:0000256" key="7">
    <source>
        <dbReference type="ARBA" id="ARBA00023133"/>
    </source>
</evidence>
<evidence type="ECO:0000256" key="1">
    <source>
        <dbReference type="ARBA" id="ARBA00004651"/>
    </source>
</evidence>
<evidence type="ECO:0000256" key="9">
    <source>
        <dbReference type="ARBA" id="ARBA00047690"/>
    </source>
</evidence>
<dbReference type="PANTHER" id="PTHR43448">
    <property type="entry name" value="PROTOHEME IX FARNESYLTRANSFERASE, MITOCHONDRIAL"/>
    <property type="match status" value="1"/>
</dbReference>
<dbReference type="FunFam" id="1.10.357.140:FF:000001">
    <property type="entry name" value="Protoheme IX farnesyltransferase"/>
    <property type="match status" value="1"/>
</dbReference>
<feature type="transmembrane region" description="Helical" evidence="10">
    <location>
        <begin position="109"/>
        <end position="131"/>
    </location>
</feature>
<sequence>MNEVDTSSSQVISNAALPKEKSTTLIADFKALIKIGIVNSNLITAFTGFWLALHFTNASLIAHWDILLLTMAGSALVIAGGCILNNWYDVDIDPVMTRTKSRPTVTGNISLNTALLLGIGSTAVGLILLLFTTVQAALIAFFGWFVYVVLYTMWSKRRYTLNTAIGSFSGAVPPLIGWAAVDPNLHIVPVGLFLVMFIWQTPHFLALAMKKTKEYKAAGIPMLPVVHGFNFTKRQIVVYIACLLPLPFYLASLGTVFVVIATLLNIGWLVLGIRGFFVKNDLKWANMIFIYSLNYLTILFLLMVVVTLPVFS</sequence>
<keyword evidence="12" id="KW-1185">Reference proteome</keyword>
<dbReference type="EMBL" id="NPOA01000005">
    <property type="protein sequence ID" value="PAV29881.1"/>
    <property type="molecule type" value="Genomic_DNA"/>
</dbReference>
<feature type="transmembrane region" description="Helical" evidence="10">
    <location>
        <begin position="137"/>
        <end position="154"/>
    </location>
</feature>
<evidence type="ECO:0000313" key="11">
    <source>
        <dbReference type="EMBL" id="PAV29881.1"/>
    </source>
</evidence>
<comment type="subunit">
    <text evidence="10">Interacts with CtaA.</text>
</comment>
<dbReference type="InterPro" id="IPR030470">
    <property type="entry name" value="UbiA_prenylTrfase_CS"/>
</dbReference>
<dbReference type="PANTHER" id="PTHR43448:SF2">
    <property type="entry name" value="PROTOHEME IX FARNESYLTRANSFERASE, MITOCHONDRIAL"/>
    <property type="match status" value="1"/>
</dbReference>
<keyword evidence="5 10" id="KW-0812">Transmembrane</keyword>
<keyword evidence="7 10" id="KW-0350">Heme biosynthesis</keyword>
<organism evidence="11 12">
    <name type="scientific">Virgibacillus profundi</name>
    <dbReference type="NCBI Taxonomy" id="2024555"/>
    <lineage>
        <taxon>Bacteria</taxon>
        <taxon>Bacillati</taxon>
        <taxon>Bacillota</taxon>
        <taxon>Bacilli</taxon>
        <taxon>Bacillales</taxon>
        <taxon>Bacillaceae</taxon>
        <taxon>Virgibacillus</taxon>
    </lineage>
</organism>
<dbReference type="GO" id="GO:0048034">
    <property type="term" value="P:heme O biosynthetic process"/>
    <property type="evidence" value="ECO:0007669"/>
    <property type="project" value="UniProtKB-UniRule"/>
</dbReference>
<keyword evidence="8 10" id="KW-0472">Membrane</keyword>
<dbReference type="OrthoDB" id="9814417at2"/>
<dbReference type="InterPro" id="IPR044878">
    <property type="entry name" value="UbiA_sf"/>
</dbReference>
<comment type="subcellular location">
    <subcellularLocation>
        <location evidence="1 10">Cell membrane</location>
        <topology evidence="1 10">Multi-pass membrane protein</topology>
    </subcellularLocation>
</comment>
<comment type="function">
    <text evidence="10">Converts heme B (protoheme IX) to heme O by substitution of the vinyl group on carbon 2 of heme B porphyrin ring with a hydroxyethyl farnesyl side group.</text>
</comment>
<evidence type="ECO:0000256" key="3">
    <source>
        <dbReference type="ARBA" id="ARBA00022475"/>
    </source>
</evidence>
<dbReference type="InterPro" id="IPR006369">
    <property type="entry name" value="Protohaem_IX_farnesylTrfase"/>
</dbReference>
<evidence type="ECO:0000256" key="2">
    <source>
        <dbReference type="ARBA" id="ARBA00004919"/>
    </source>
</evidence>
<comment type="catalytic activity">
    <reaction evidence="9 10">
        <text>heme b + (2E,6E)-farnesyl diphosphate + H2O = Fe(II)-heme o + diphosphate</text>
        <dbReference type="Rhea" id="RHEA:28070"/>
        <dbReference type="ChEBI" id="CHEBI:15377"/>
        <dbReference type="ChEBI" id="CHEBI:33019"/>
        <dbReference type="ChEBI" id="CHEBI:60344"/>
        <dbReference type="ChEBI" id="CHEBI:60530"/>
        <dbReference type="ChEBI" id="CHEBI:175763"/>
        <dbReference type="EC" id="2.5.1.141"/>
    </reaction>
</comment>
<accession>A0A2A2ICZ2</accession>
<dbReference type="CDD" id="cd13957">
    <property type="entry name" value="PT_UbiA_Cox10"/>
    <property type="match status" value="1"/>
</dbReference>
<dbReference type="GO" id="GO:0008495">
    <property type="term" value="F:protoheme IX farnesyltransferase activity"/>
    <property type="evidence" value="ECO:0007669"/>
    <property type="project" value="UniProtKB-UniRule"/>
</dbReference>
<comment type="miscellaneous">
    <text evidence="10">Carbon 2 of the heme B porphyrin ring is defined according to the Fischer nomenclature.</text>
</comment>
<feature type="transmembrane region" description="Helical" evidence="10">
    <location>
        <begin position="66"/>
        <end position="88"/>
    </location>
</feature>